<organism evidence="1 2">
    <name type="scientific">Hoylesella loescheii DSM 19665 = JCM 12249 = ATCC 15930</name>
    <dbReference type="NCBI Taxonomy" id="1122985"/>
    <lineage>
        <taxon>Bacteria</taxon>
        <taxon>Pseudomonadati</taxon>
        <taxon>Bacteroidota</taxon>
        <taxon>Bacteroidia</taxon>
        <taxon>Bacteroidales</taxon>
        <taxon>Prevotellaceae</taxon>
        <taxon>Hoylesella</taxon>
    </lineage>
</organism>
<comment type="caution">
    <text evidence="1">The sequence shown here is derived from an EMBL/GenBank/DDBJ whole genome shotgun (WGS) entry which is preliminary data.</text>
</comment>
<dbReference type="Proteomes" id="UP000027442">
    <property type="component" value="Unassembled WGS sequence"/>
</dbReference>
<protein>
    <submittedName>
        <fullName evidence="1">Uncharacterized protein</fullName>
    </submittedName>
</protein>
<accession>A0A069QDW6</accession>
<proteinExistence type="predicted"/>
<dbReference type="AlphaFoldDB" id="A0A069QDW6"/>
<dbReference type="HOGENOM" id="CLU_3102221_0_0_10"/>
<dbReference type="EMBL" id="JNGW01000128">
    <property type="protein sequence ID" value="KDR50995.1"/>
    <property type="molecule type" value="Genomic_DNA"/>
</dbReference>
<dbReference type="PATRIC" id="fig|1122985.7.peg.3051"/>
<name>A0A069QDW6_HOYLO</name>
<evidence type="ECO:0000313" key="1">
    <source>
        <dbReference type="EMBL" id="KDR50995.1"/>
    </source>
</evidence>
<reference evidence="1 2" key="1">
    <citation type="submission" date="2013-08" db="EMBL/GenBank/DDBJ databases">
        <authorList>
            <person name="Weinstock G."/>
            <person name="Sodergren E."/>
            <person name="Wylie T."/>
            <person name="Fulton L."/>
            <person name="Fulton R."/>
            <person name="Fronick C."/>
            <person name="O'Laughlin M."/>
            <person name="Godfrey J."/>
            <person name="Miner T."/>
            <person name="Herter B."/>
            <person name="Appelbaum E."/>
            <person name="Cordes M."/>
            <person name="Lek S."/>
            <person name="Wollam A."/>
            <person name="Pepin K.H."/>
            <person name="Palsikar V.B."/>
            <person name="Mitreva M."/>
            <person name="Wilson R.K."/>
        </authorList>
    </citation>
    <scope>NUCLEOTIDE SEQUENCE [LARGE SCALE GENOMIC DNA]</scope>
    <source>
        <strain evidence="1 2">ATCC 15930</strain>
    </source>
</reference>
<sequence>MPYPNSHIFTTRWLAQQRLHIHNQLRVYYHLEQDYFITSIFPINKKTQCHR</sequence>
<evidence type="ECO:0000313" key="2">
    <source>
        <dbReference type="Proteomes" id="UP000027442"/>
    </source>
</evidence>
<keyword evidence="2" id="KW-1185">Reference proteome</keyword>
<gene>
    <name evidence="1" type="ORF">HMPREF1991_02949</name>
</gene>